<keyword evidence="8" id="KW-0547">Nucleotide-binding</keyword>
<feature type="domain" description="Fringe-like glycosyltransferase" evidence="15">
    <location>
        <begin position="1904"/>
        <end position="2037"/>
    </location>
</feature>
<dbReference type="GO" id="GO:0000166">
    <property type="term" value="F:nucleotide binding"/>
    <property type="evidence" value="ECO:0007669"/>
    <property type="project" value="UniProtKB-KW"/>
</dbReference>
<feature type="region of interest" description="Disordered" evidence="13">
    <location>
        <begin position="316"/>
        <end position="346"/>
    </location>
</feature>
<dbReference type="PANTHER" id="PTHR23033:SF14">
    <property type="entry name" value="GLYCOPROTEIN-N-ACETYLGALACTOSAMINE 3-BETA-GALACTOSYLTRANSFERASE 1-RELATED"/>
    <property type="match status" value="1"/>
</dbReference>
<evidence type="ECO:0000256" key="1">
    <source>
        <dbReference type="ARBA" id="ARBA00004606"/>
    </source>
</evidence>
<dbReference type="PANTHER" id="PTHR23033">
    <property type="entry name" value="BETA1,3-GALACTOSYLTRANSFERASE"/>
    <property type="match status" value="1"/>
</dbReference>
<dbReference type="GO" id="GO:0016020">
    <property type="term" value="C:membrane"/>
    <property type="evidence" value="ECO:0007669"/>
    <property type="project" value="UniProtKB-SubCell"/>
</dbReference>
<comment type="subcellular location">
    <subcellularLocation>
        <location evidence="1">Membrane</location>
        <topology evidence="1">Single-pass type II membrane protein</topology>
    </subcellularLocation>
</comment>
<dbReference type="WBParaSite" id="maker-E.canG7_contigs_6145-snap-gene-0.13-mRNA-1">
    <property type="protein sequence ID" value="maker-E.canG7_contigs_6145-snap-gene-0.13-mRNA-1"/>
    <property type="gene ID" value="EcG7_07515"/>
</dbReference>
<feature type="compositionally biased region" description="Polar residues" evidence="13">
    <location>
        <begin position="281"/>
        <end position="296"/>
    </location>
</feature>
<evidence type="ECO:0000256" key="6">
    <source>
        <dbReference type="ARBA" id="ARBA00022679"/>
    </source>
</evidence>
<feature type="compositionally biased region" description="Acidic residues" evidence="13">
    <location>
        <begin position="466"/>
        <end position="480"/>
    </location>
</feature>
<feature type="domain" description="Amidohydrolase-related" evidence="16">
    <location>
        <begin position="1033"/>
        <end position="1384"/>
    </location>
</feature>
<dbReference type="Gene3D" id="3.90.550.50">
    <property type="match status" value="2"/>
</dbReference>
<dbReference type="InterPro" id="IPR032466">
    <property type="entry name" value="Metal_Hydrolase"/>
</dbReference>
<evidence type="ECO:0000259" key="15">
    <source>
        <dbReference type="Pfam" id="PF02434"/>
    </source>
</evidence>
<dbReference type="GO" id="GO:0016263">
    <property type="term" value="F:glycoprotein-N-acetylgalactosamine 3-beta-galactosyltransferase activity"/>
    <property type="evidence" value="ECO:0007669"/>
    <property type="project" value="UniProtKB-EC"/>
</dbReference>
<dbReference type="GO" id="GO:0016787">
    <property type="term" value="F:hydrolase activity"/>
    <property type="evidence" value="ECO:0007669"/>
    <property type="project" value="InterPro"/>
</dbReference>
<evidence type="ECO:0000256" key="13">
    <source>
        <dbReference type="SAM" id="MobiDB-lite"/>
    </source>
</evidence>
<dbReference type="Gene3D" id="3.20.20.140">
    <property type="entry name" value="Metal-dependent hydrolases"/>
    <property type="match status" value="1"/>
</dbReference>
<name>A0A915EZ78_9CEST</name>
<evidence type="ECO:0000256" key="10">
    <source>
        <dbReference type="ARBA" id="ARBA00022989"/>
    </source>
</evidence>
<feature type="region of interest" description="Disordered" evidence="13">
    <location>
        <begin position="431"/>
        <end position="480"/>
    </location>
</feature>
<accession>A0A915EZ78</accession>
<feature type="transmembrane region" description="Helical" evidence="14">
    <location>
        <begin position="1444"/>
        <end position="1460"/>
    </location>
</feature>
<evidence type="ECO:0000313" key="18">
    <source>
        <dbReference type="WBParaSite" id="maker-E.canG7_contigs_6145-snap-gene-0.13-mRNA-1"/>
    </source>
</evidence>
<protein>
    <recommendedName>
        <fullName evidence="4">N-acetylgalactosaminide beta-1,3-galactosyltransferase</fullName>
        <ecNumber evidence="4">2.4.1.122</ecNumber>
    </recommendedName>
</protein>
<evidence type="ECO:0000256" key="5">
    <source>
        <dbReference type="ARBA" id="ARBA00022676"/>
    </source>
</evidence>
<evidence type="ECO:0000259" key="16">
    <source>
        <dbReference type="Pfam" id="PF04909"/>
    </source>
</evidence>
<dbReference type="InterPro" id="IPR026050">
    <property type="entry name" value="C1GALT1/C1GALT1_chp1"/>
</dbReference>
<feature type="coiled-coil region" evidence="12">
    <location>
        <begin position="989"/>
        <end position="1016"/>
    </location>
</feature>
<proteinExistence type="inferred from homology"/>
<evidence type="ECO:0000313" key="17">
    <source>
        <dbReference type="Proteomes" id="UP000887562"/>
    </source>
</evidence>
<evidence type="ECO:0000256" key="2">
    <source>
        <dbReference type="ARBA" id="ARBA00004922"/>
    </source>
</evidence>
<organism evidence="17 18">
    <name type="scientific">Echinococcus canadensis</name>
    <dbReference type="NCBI Taxonomy" id="519352"/>
    <lineage>
        <taxon>Eukaryota</taxon>
        <taxon>Metazoa</taxon>
        <taxon>Spiralia</taxon>
        <taxon>Lophotrochozoa</taxon>
        <taxon>Platyhelminthes</taxon>
        <taxon>Cestoda</taxon>
        <taxon>Eucestoda</taxon>
        <taxon>Cyclophyllidea</taxon>
        <taxon>Taeniidae</taxon>
        <taxon>Echinococcus</taxon>
        <taxon>Echinococcus canadensis group</taxon>
    </lineage>
</organism>
<comment type="similarity">
    <text evidence="3">Belongs to the glycosyltransferase 31 family. Beta3-Gal-T subfamily.</text>
</comment>
<dbReference type="Pfam" id="PF04909">
    <property type="entry name" value="Amidohydro_2"/>
    <property type="match status" value="1"/>
</dbReference>
<keyword evidence="6" id="KW-0808">Transferase</keyword>
<keyword evidence="5" id="KW-0328">Glycosyltransferase</keyword>
<feature type="transmembrane region" description="Helical" evidence="14">
    <location>
        <begin position="1837"/>
        <end position="1857"/>
    </location>
</feature>
<dbReference type="InterPro" id="IPR006680">
    <property type="entry name" value="Amidohydro-rel"/>
</dbReference>
<keyword evidence="17" id="KW-1185">Reference proteome</keyword>
<keyword evidence="7 14" id="KW-0812">Transmembrane</keyword>
<dbReference type="EC" id="2.4.1.122" evidence="4"/>
<evidence type="ECO:0000256" key="11">
    <source>
        <dbReference type="ARBA" id="ARBA00023136"/>
    </source>
</evidence>
<feature type="compositionally biased region" description="Low complexity" evidence="13">
    <location>
        <begin position="263"/>
        <end position="272"/>
    </location>
</feature>
<keyword evidence="11 14" id="KW-0472">Membrane</keyword>
<feature type="region of interest" description="Disordered" evidence="13">
    <location>
        <begin position="226"/>
        <end position="304"/>
    </location>
</feature>
<evidence type="ECO:0000256" key="7">
    <source>
        <dbReference type="ARBA" id="ARBA00022692"/>
    </source>
</evidence>
<feature type="compositionally biased region" description="Low complexity" evidence="13">
    <location>
        <begin position="329"/>
        <end position="346"/>
    </location>
</feature>
<dbReference type="InterPro" id="IPR003378">
    <property type="entry name" value="Fringe-like_glycosylTrfase"/>
</dbReference>
<keyword evidence="10 14" id="KW-1133">Transmembrane helix</keyword>
<dbReference type="SUPFAM" id="SSF51556">
    <property type="entry name" value="Metallo-dependent hydrolases"/>
    <property type="match status" value="1"/>
</dbReference>
<evidence type="ECO:0000256" key="9">
    <source>
        <dbReference type="ARBA" id="ARBA00022968"/>
    </source>
</evidence>
<feature type="domain" description="Fringe-like glycosyltransferase" evidence="15">
    <location>
        <begin position="1508"/>
        <end position="1694"/>
    </location>
</feature>
<dbReference type="Pfam" id="PF02434">
    <property type="entry name" value="Fringe"/>
    <property type="match status" value="2"/>
</dbReference>
<dbReference type="Proteomes" id="UP000887562">
    <property type="component" value="Unplaced"/>
</dbReference>
<sequence>MQLCLFEFSTTPFILARLFICVLIDMADLHKFIRQQFSDNNWSKQCDLSKISVTKLREIAEAFNQLDVKSKLTLTFTYTNSVIPSDPEIAELVDSVVLQALVEDNNFVRCVATALHSRQSLNHLIFDLSDTSESFAKTLKDLEDCSTDGHISSKIPPLAELLDARITDDALGLSFSSSSSLPKDLRSNCLNSFCGFTIREKTPAQQMKESYLDRLQEECERRRVHVPIPGRSFGKQDGGEDVSQDSVSHHLHSLRSESPLGCRRAPSFPRRSSAVRKTDMNDGQVSAPISSVNTGPSAASTNSNTSARAKLLAMHNRSPAAVSATSAVGRNGNSSSSSGASGNTSRRVMLLSSSTTSEPGERASLRHLNASGASVAGGKRSSGIKLLDFQDLPAIGLQAKKLRKGPMAQQPPRLQPGLGPVAATAKPIGWDMQQPWTPFGVGPTRNHHRVRQPNRQGGSDQNGGDEVVDDDDEDYEDDDEEECEAVVGADGAFHLTAPRGFRGFTEAIPQNSVSLQSQQSVTPTATILLQRSTQGDHFVPHLITTGQQAAAQGGVFQAVPGGPRFRFVRPWAPPSQGQALQKAAAGVEGVTATASTQLVQLPDGRIALATTAPHQISQQQRQRPQPQQQQTVIIANPGTRLQMAATPTAQIPTSIPTSTLQAATGSPQQVLIRSPALVSTAPPHHHQQQAAVMVNSSLPQATLQVSMGQTVPLVAAPRLQPRLIQIRPRTPVVVTTASTVTSVAPSTAAAPGTIPVILPSLSSSTANITSSSAGFQQRPRFVVANSLRQVAPTSAVHNPPQQQTLMRIVPRPAQAPLAPAATAGAKQLLPQQPQAQPPPLAQPREKIHLTSTQLTSIQTLFQGANRLTRPDKAIILSFFSGKRVNPHPEGGTALRIRLSEYRERVIDATSGKVMDVAAETFIHLDYATGKFECVKSYRTLPPEQLMALPPIMSSRTGIGGAGSGNERNSNAVGPMTRSDYEEAYRRRDKRTLQQLLAEEEALIDNEAADFETAEKEAIAAAFSAWVPITPQYIDAHFQLWSLSRRPGDIYEGVQLPGDAPWRLPSAKGLLTRDFNPDNYEEDLFEMKHRANAELKEGIGELSPVQYAIHVQSTPTYQENMAMSSIAEEYYYLAGHIGWVDLHDSGLASRLRTLMLDPFLVGLRHDLTNTDASLLLDPYVDCAFAAIEQNNMPFDLMIGPHQLKHACHLAYKHPRLKLVLNHCGLPLEYTSTRPDEEIILSAWKSDLEYLSRYPNVYCKLTATSGKIVWQADAKVETEEWSPMRVLTQAIGFFGPERCLFGSGWPICRVLAPAQTGWDESGTGGALAAKGGVCGPVPGYRGAKVARRQLSVWEAARLVEHCMEEAGFGAIEDKRKVFGSNAQAVYTLNIRPYGSSRVLPVDEAPTGEFDVAQCDEFVYVDEPPILSTAKMWLSNLLFRCRRSPNAMFFTGVLIGMMVFWILDARRASEYLLVRNMDVYKDTVAHQNLRNDSGQRHVERTVADELKEKIRVFATILTTPRTKLSKAIHVKETWAKRLNGYVFVSSEEDKEFPSIRVVEIESRGLLWEKIRRALVHTYENVLNDYDFFMKADDDTYVIVENLRLLLSKHDPNLPIIMGRRFNASLPALLYYCIEGLSEFVKQGYASGGAGYVLSRAALKLIAEAMLKEAPGCHKRGGSEDVNLGACAEAVGVQMVDSLDSLNRETFHPFRPSTIFDRTYIDRVSWIHYYNYFPVKTGLDCCSDHSVSFHYVSPRDMYVLELLLYHIYPYGVAKGVEQYDSPKQVNQTQEHLSLKKPEGVVYYLSYVPRIKRSFLVAVRFLPVMIRGVVMRRPPKLKSYCRSNFCVFLLGVFIGMFVFRFLDMRGLFGRRAAMHLEEIEPRYFHAHNSSGHHADEHTLADSMAKKVRVFAIILTMPKSKGTRAVHVKATWARRFNGYVFISSEEDTNLPSIRAVHDESRGALWEKTRQGLLHAYKYHFNDYDFFMKADDDTYVIVENLRFILSKQDPNKPILMGRRFKKYVKQGYTSGGAGYVVSRGALKLIVDGMNSGIRGCGKGACAEAVNVTLVDSLDEHEQEVFHPFPPAYMIDKRAMEATSWVQSYNYYPLKTVSCVDITLPDLIIYFAIASPVGGGL</sequence>
<evidence type="ECO:0000256" key="4">
    <source>
        <dbReference type="ARBA" id="ARBA00012557"/>
    </source>
</evidence>
<comment type="pathway">
    <text evidence="2">Protein modification; protein glycosylation.</text>
</comment>
<evidence type="ECO:0000256" key="12">
    <source>
        <dbReference type="SAM" id="Coils"/>
    </source>
</evidence>
<keyword evidence="12" id="KW-0175">Coiled coil</keyword>
<keyword evidence="9" id="KW-0735">Signal-anchor</keyword>
<evidence type="ECO:0000256" key="14">
    <source>
        <dbReference type="SAM" id="Phobius"/>
    </source>
</evidence>
<evidence type="ECO:0000256" key="8">
    <source>
        <dbReference type="ARBA" id="ARBA00022741"/>
    </source>
</evidence>
<evidence type="ECO:0000256" key="3">
    <source>
        <dbReference type="ARBA" id="ARBA00006462"/>
    </source>
</evidence>
<reference evidence="18" key="1">
    <citation type="submission" date="2022-11" db="UniProtKB">
        <authorList>
            <consortium name="WormBaseParasite"/>
        </authorList>
    </citation>
    <scope>IDENTIFICATION</scope>
</reference>